<dbReference type="EMBL" id="FRBW01000001">
    <property type="protein sequence ID" value="SHL63948.1"/>
    <property type="molecule type" value="Genomic_DNA"/>
</dbReference>
<evidence type="ECO:0000313" key="1">
    <source>
        <dbReference type="EMBL" id="SHL63948.1"/>
    </source>
</evidence>
<protein>
    <recommendedName>
        <fullName evidence="3">Periplasmic protein-like protein</fullName>
    </recommendedName>
</protein>
<keyword evidence="2" id="KW-1185">Reference proteome</keyword>
<reference evidence="1 2" key="1">
    <citation type="submission" date="2016-11" db="EMBL/GenBank/DDBJ databases">
        <authorList>
            <person name="Jaros S."/>
            <person name="Januszkiewicz K."/>
            <person name="Wedrychowicz H."/>
        </authorList>
    </citation>
    <scope>NUCLEOTIDE SEQUENCE [LARGE SCALE GENOMIC DNA]</scope>
    <source>
        <strain evidence="1 2">DSM 22153</strain>
    </source>
</reference>
<dbReference type="AlphaFoldDB" id="A0A1M7C9I3"/>
<organism evidence="1 2">
    <name type="scientific">Roseibium suaedae</name>
    <dbReference type="NCBI Taxonomy" id="735517"/>
    <lineage>
        <taxon>Bacteria</taxon>
        <taxon>Pseudomonadati</taxon>
        <taxon>Pseudomonadota</taxon>
        <taxon>Alphaproteobacteria</taxon>
        <taxon>Hyphomicrobiales</taxon>
        <taxon>Stappiaceae</taxon>
        <taxon>Roseibium</taxon>
    </lineage>
</organism>
<proteinExistence type="predicted"/>
<name>A0A1M7C9I3_9HYPH</name>
<dbReference type="RefSeq" id="WP_073009809.1">
    <property type="nucleotide sequence ID" value="NZ_FRBW01000001.1"/>
</dbReference>
<dbReference type="InterPro" id="IPR029045">
    <property type="entry name" value="ClpP/crotonase-like_dom_sf"/>
</dbReference>
<sequence length="373" mass="40172">MTKARGRLAAAWTSMAALFGGVLVVTGGLMAGPEAAQAADMSFENVCKGNSAASCYVQADGGITLDTPKLFARYLESEHSDGNKVLLNSPGGSLLGGLELGKLIREAGMETEIGIWKQDGVFGETVEGGICMSACSYAFLGGKVRRIPDGNRLGFHQFFLSGDKPDQVSSSEVDKALMSGQELSSLIVRYLLEMGIDARIFVLGTGAKPNDMFVPDAAQLEEFSLITPEGFGEFFLEPYKKGLVAASRRKSPVRLYDLASQFSSYCRKKTPYLLITTEGGMLNPDELPTTRIRMFSKGRGIEAKAVDGALRVVGDSGVEVEVNQQVVDLLSASERIEFDLFLGMASGGEVRGKIYLTEMDRKVIAASFRFCIN</sequence>
<dbReference type="STRING" id="735517.SAMN05444272_1106"/>
<evidence type="ECO:0000313" key="2">
    <source>
        <dbReference type="Proteomes" id="UP000186002"/>
    </source>
</evidence>
<dbReference type="OrthoDB" id="5936191at2"/>
<gene>
    <name evidence="1" type="ORF">SAMN05444272_1106</name>
</gene>
<dbReference type="Gene3D" id="3.90.226.10">
    <property type="entry name" value="2-enoyl-CoA Hydratase, Chain A, domain 1"/>
    <property type="match status" value="1"/>
</dbReference>
<dbReference type="Proteomes" id="UP000186002">
    <property type="component" value="Unassembled WGS sequence"/>
</dbReference>
<accession>A0A1M7C9I3</accession>
<dbReference type="SUPFAM" id="SSF52096">
    <property type="entry name" value="ClpP/crotonase"/>
    <property type="match status" value="1"/>
</dbReference>
<evidence type="ECO:0008006" key="3">
    <source>
        <dbReference type="Google" id="ProtNLM"/>
    </source>
</evidence>